<name>A0AAD7E6W7_9AGAR</name>
<evidence type="ECO:0000313" key="1">
    <source>
        <dbReference type="EMBL" id="KAJ7301047.1"/>
    </source>
</evidence>
<protein>
    <submittedName>
        <fullName evidence="1">Uncharacterized protein</fullName>
    </submittedName>
</protein>
<accession>A0AAD7E6W7</accession>
<comment type="caution">
    <text evidence="1">The sequence shown here is derived from an EMBL/GenBank/DDBJ whole genome shotgun (WGS) entry which is preliminary data.</text>
</comment>
<organism evidence="1 2">
    <name type="scientific">Mycena albidolilacea</name>
    <dbReference type="NCBI Taxonomy" id="1033008"/>
    <lineage>
        <taxon>Eukaryota</taxon>
        <taxon>Fungi</taxon>
        <taxon>Dikarya</taxon>
        <taxon>Basidiomycota</taxon>
        <taxon>Agaricomycotina</taxon>
        <taxon>Agaricomycetes</taxon>
        <taxon>Agaricomycetidae</taxon>
        <taxon>Agaricales</taxon>
        <taxon>Marasmiineae</taxon>
        <taxon>Mycenaceae</taxon>
        <taxon>Mycena</taxon>
    </lineage>
</organism>
<evidence type="ECO:0000313" key="2">
    <source>
        <dbReference type="Proteomes" id="UP001218218"/>
    </source>
</evidence>
<gene>
    <name evidence="1" type="ORF">DFH08DRAFT_827900</name>
</gene>
<dbReference type="Proteomes" id="UP001218218">
    <property type="component" value="Unassembled WGS sequence"/>
</dbReference>
<sequence>MSGTLTNTQQKEVNFELGPWLIGSCLDLILPGVLSSQPLKIIVGVLALLTLPKSIQAFVIIWIMFIAHFDLNGAILLNYVTWTYYITVQQNNPIKEWFAAHLGSVFGEYYLDLPIRETNPVYSRRHPSQRRTSYSHPGRMFSLKLPISMTDVHLIVFTAYNVPLPKLYAVSMMWTLNARRAITAYPSIRCRYVFRFERDFTTFASAPAIHLLESIESVGNNSTVECSHPAIAYAAEPVHKGASATRPSSTKKLVRAHRVISRPGIDLCASRRLRFHSWIREKAMSVGRKERGTMYNQEIRNWTSWGGIAEFRGPVELKGRVVNSIPVLTCNIAVGGTSGGTTIAVQNGATRVGKAGEACDAWQVGTDEELGCSKNEKTEKCRSGKRKHPVARKYNADSSQMSLNATYRTPSSTNSRLNASQSSWVIFPLYEKIISDLRAAYLAINASQNLREIDVSAAYSRRHIRDPLRYPPQCLDPAGVSAEEREFATAAHP</sequence>
<reference evidence="1" key="1">
    <citation type="submission" date="2023-03" db="EMBL/GenBank/DDBJ databases">
        <title>Massive genome expansion in bonnet fungi (Mycena s.s.) driven by repeated elements and novel gene families across ecological guilds.</title>
        <authorList>
            <consortium name="Lawrence Berkeley National Laboratory"/>
            <person name="Harder C.B."/>
            <person name="Miyauchi S."/>
            <person name="Viragh M."/>
            <person name="Kuo A."/>
            <person name="Thoen E."/>
            <person name="Andreopoulos B."/>
            <person name="Lu D."/>
            <person name="Skrede I."/>
            <person name="Drula E."/>
            <person name="Henrissat B."/>
            <person name="Morin E."/>
            <person name="Kohler A."/>
            <person name="Barry K."/>
            <person name="LaButti K."/>
            <person name="Morin E."/>
            <person name="Salamov A."/>
            <person name="Lipzen A."/>
            <person name="Mereny Z."/>
            <person name="Hegedus B."/>
            <person name="Baldrian P."/>
            <person name="Stursova M."/>
            <person name="Weitz H."/>
            <person name="Taylor A."/>
            <person name="Grigoriev I.V."/>
            <person name="Nagy L.G."/>
            <person name="Martin F."/>
            <person name="Kauserud H."/>
        </authorList>
    </citation>
    <scope>NUCLEOTIDE SEQUENCE</scope>
    <source>
        <strain evidence="1">CBHHK002</strain>
    </source>
</reference>
<proteinExistence type="predicted"/>
<keyword evidence="2" id="KW-1185">Reference proteome</keyword>
<dbReference type="AlphaFoldDB" id="A0AAD7E6W7"/>
<dbReference type="EMBL" id="JARIHO010000145">
    <property type="protein sequence ID" value="KAJ7301047.1"/>
    <property type="molecule type" value="Genomic_DNA"/>
</dbReference>